<sequence length="173" mass="20465">MSYLYRGKNMEVNGTLINYYFHCQRQCYLHGNRLNLEDESENVKIGKALHEEKYKDDKNSEIAIDNIRLDKLTAKYLTETKKSDADLVAAKWQLLYYLKILKSKGIIRKGRIEVIEKNKQNKSFIEVELTEIEEKELDKIVIKIKELLENDQIPPVLNENKCKKCAYYAYCYI</sequence>
<protein>
    <submittedName>
        <fullName evidence="2">CRISPR-associated protein Cas4</fullName>
    </submittedName>
</protein>
<proteinExistence type="predicted"/>
<dbReference type="InterPro" id="IPR011604">
    <property type="entry name" value="PDDEXK-like_dom_sf"/>
</dbReference>
<gene>
    <name evidence="2" type="primary">cas4</name>
    <name evidence="2" type="ORF">CLORAM_02238</name>
</gene>
<feature type="domain" description="DUF83" evidence="1">
    <location>
        <begin position="13"/>
        <end position="173"/>
    </location>
</feature>
<accession>B0N6L6</accession>
<dbReference type="eggNOG" id="COG1468">
    <property type="taxonomic scope" value="Bacteria"/>
</dbReference>
<name>B0N6L6_9FIRM</name>
<evidence type="ECO:0000313" key="3">
    <source>
        <dbReference type="Proteomes" id="UP000005798"/>
    </source>
</evidence>
<comment type="caution">
    <text evidence="2">The sequence shown here is derived from an EMBL/GenBank/DDBJ whole genome shotgun (WGS) entry which is preliminary data.</text>
</comment>
<evidence type="ECO:0000313" key="2">
    <source>
        <dbReference type="EMBL" id="EDS17454.1"/>
    </source>
</evidence>
<dbReference type="HOGENOM" id="CLU_133784_0_0_9"/>
<dbReference type="EMBL" id="ABFX02000008">
    <property type="protein sequence ID" value="EDS17454.1"/>
    <property type="molecule type" value="Genomic_DNA"/>
</dbReference>
<keyword evidence="3" id="KW-1185">Reference proteome</keyword>
<dbReference type="PANTHER" id="PTHR37168:SF2">
    <property type="entry name" value="CRISPR-ASSOCIATED EXONUCLEASE CAS4"/>
    <property type="match status" value="1"/>
</dbReference>
<dbReference type="Gene3D" id="3.90.320.10">
    <property type="match status" value="1"/>
</dbReference>
<evidence type="ECO:0000259" key="1">
    <source>
        <dbReference type="Pfam" id="PF01930"/>
    </source>
</evidence>
<organism evidence="2 3">
    <name type="scientific">Thomasclavelia ramosa DSM 1402</name>
    <dbReference type="NCBI Taxonomy" id="445974"/>
    <lineage>
        <taxon>Bacteria</taxon>
        <taxon>Bacillati</taxon>
        <taxon>Bacillota</taxon>
        <taxon>Erysipelotrichia</taxon>
        <taxon>Erysipelotrichales</taxon>
        <taxon>Coprobacillaceae</taxon>
        <taxon>Thomasclavelia</taxon>
    </lineage>
</organism>
<dbReference type="PANTHER" id="PTHR37168">
    <property type="entry name" value="CRISPR-ASSOCIATED EXONUCLEASE CAS4"/>
    <property type="match status" value="1"/>
</dbReference>
<dbReference type="InterPro" id="IPR022765">
    <property type="entry name" value="Dna2/Cas4_DUF83"/>
</dbReference>
<dbReference type="Proteomes" id="UP000005798">
    <property type="component" value="Unassembled WGS sequence"/>
</dbReference>
<reference evidence="2" key="1">
    <citation type="submission" date="2007-11" db="EMBL/GenBank/DDBJ databases">
        <authorList>
            <person name="Fulton L."/>
            <person name="Clifton S."/>
            <person name="Fulton B."/>
            <person name="Xu J."/>
            <person name="Minx P."/>
            <person name="Pepin K.H."/>
            <person name="Johnson M."/>
            <person name="Thiruvilangam P."/>
            <person name="Bhonagiri V."/>
            <person name="Nash W.E."/>
            <person name="Mardis E.R."/>
            <person name="Wilson R.K."/>
        </authorList>
    </citation>
    <scope>NUCLEOTIDE SEQUENCE [LARGE SCALE GENOMIC DNA]</scope>
    <source>
        <strain evidence="2">DSM 1402</strain>
    </source>
</reference>
<dbReference type="AlphaFoldDB" id="B0N6L6"/>
<dbReference type="Pfam" id="PF01930">
    <property type="entry name" value="Cas_Cas4"/>
    <property type="match status" value="1"/>
</dbReference>
<reference evidence="2" key="2">
    <citation type="submission" date="2014-06" db="EMBL/GenBank/DDBJ databases">
        <title>Draft genome sequence of Clostridium ramosum(DSM 1402).</title>
        <authorList>
            <person name="Sudarsanam P."/>
            <person name="Ley R."/>
            <person name="Guruge J."/>
            <person name="Turnbaugh P.J."/>
            <person name="Mahowald M."/>
            <person name="Liep D."/>
            <person name="Gordon J."/>
        </authorList>
    </citation>
    <scope>NUCLEOTIDE SEQUENCE</scope>
    <source>
        <strain evidence="2">DSM 1402</strain>
    </source>
</reference>